<dbReference type="AlphaFoldDB" id="H1YYT1"/>
<evidence type="ECO:0008006" key="3">
    <source>
        <dbReference type="Google" id="ProtNLM"/>
    </source>
</evidence>
<name>H1YYT1_9EURY</name>
<dbReference type="InParanoid" id="H1YYT1"/>
<evidence type="ECO:0000313" key="1">
    <source>
        <dbReference type="EMBL" id="EHQ37003.1"/>
    </source>
</evidence>
<dbReference type="EMBL" id="CM001436">
    <property type="protein sequence ID" value="EHQ37003.1"/>
    <property type="molecule type" value="Genomic_DNA"/>
</dbReference>
<dbReference type="RefSeq" id="WP_004079722.1">
    <property type="nucleotide sequence ID" value="NZ_CM001436.1"/>
</dbReference>
<keyword evidence="2" id="KW-1185">Reference proteome</keyword>
<evidence type="ECO:0000313" key="2">
    <source>
        <dbReference type="Proteomes" id="UP000005741"/>
    </source>
</evidence>
<sequence>MDSGLKAFILITALFMVAVMAAGCSDTVSQPVPATVATPVPAAVSTPQATLEIPTVQETEWTVWREGTNTLNPLGGYFTYTPSAHGQRFDKLKVEVKANHPITVLFLNDENLKAFNTKMATNTGEYETIARYDDVNYKVIEQFSAEPLNVVLWNQGNKLVTADVNIWYAE</sequence>
<gene>
    <name evidence="1" type="ORF">Metlim_2970</name>
</gene>
<protein>
    <recommendedName>
        <fullName evidence="3">Lipoprotein</fullName>
    </recommendedName>
</protein>
<accession>H1YYT1</accession>
<dbReference type="PROSITE" id="PS51257">
    <property type="entry name" value="PROKAR_LIPOPROTEIN"/>
    <property type="match status" value="1"/>
</dbReference>
<organism evidence="1 2">
    <name type="scientific">Methanoplanus limicola DSM 2279</name>
    <dbReference type="NCBI Taxonomy" id="937775"/>
    <lineage>
        <taxon>Archaea</taxon>
        <taxon>Methanobacteriati</taxon>
        <taxon>Methanobacteriota</taxon>
        <taxon>Stenosarchaea group</taxon>
        <taxon>Methanomicrobia</taxon>
        <taxon>Methanomicrobiales</taxon>
        <taxon>Methanomicrobiaceae</taxon>
        <taxon>Methanoplanus</taxon>
    </lineage>
</organism>
<proteinExistence type="predicted"/>
<dbReference type="HOGENOM" id="CLU_1567161_0_0_2"/>
<reference evidence="1 2" key="1">
    <citation type="submission" date="2011-10" db="EMBL/GenBank/DDBJ databases">
        <title>The Improved High-Quality Draft genome of Methanoplanus limicola DSM 2279.</title>
        <authorList>
            <consortium name="US DOE Joint Genome Institute (JGI-PGF)"/>
            <person name="Lucas S."/>
            <person name="Copeland A."/>
            <person name="Lapidus A."/>
            <person name="Glavina del Rio T."/>
            <person name="Dalin E."/>
            <person name="Tice H."/>
            <person name="Bruce D."/>
            <person name="Goodwin L."/>
            <person name="Pitluck S."/>
            <person name="Peters L."/>
            <person name="Mikhailova N."/>
            <person name="Lu M."/>
            <person name="Kyrpides N."/>
            <person name="Mavromatis K."/>
            <person name="Ivanova N."/>
            <person name="Markowitz V."/>
            <person name="Cheng J.-F."/>
            <person name="Hugenholtz P."/>
            <person name="Woyke T."/>
            <person name="Wu D."/>
            <person name="Wirth R."/>
            <person name="Brambilla E.-M."/>
            <person name="Klenk H.-P."/>
            <person name="Eisen J.A."/>
        </authorList>
    </citation>
    <scope>NUCLEOTIDE SEQUENCE [LARGE SCALE GENOMIC DNA]</scope>
    <source>
        <strain evidence="1 2">DSM 2279</strain>
    </source>
</reference>
<dbReference type="Proteomes" id="UP000005741">
    <property type="component" value="Chromosome"/>
</dbReference>